<feature type="non-terminal residue" evidence="3">
    <location>
        <position position="1"/>
    </location>
</feature>
<evidence type="ECO:0000313" key="3">
    <source>
        <dbReference type="EMBL" id="KYN21900.1"/>
    </source>
</evidence>
<feature type="region of interest" description="Disordered" evidence="1">
    <location>
        <begin position="70"/>
        <end position="138"/>
    </location>
</feature>
<feature type="compositionally biased region" description="Polar residues" evidence="1">
    <location>
        <begin position="334"/>
        <end position="350"/>
    </location>
</feature>
<name>A0A151J9Z9_9HYME</name>
<dbReference type="EMBL" id="KQ979333">
    <property type="protein sequence ID" value="KYN21900.1"/>
    <property type="molecule type" value="Genomic_DNA"/>
</dbReference>
<evidence type="ECO:0000259" key="2">
    <source>
        <dbReference type="PROSITE" id="PS50042"/>
    </source>
</evidence>
<feature type="compositionally biased region" description="Low complexity" evidence="1">
    <location>
        <begin position="77"/>
        <end position="121"/>
    </location>
</feature>
<feature type="region of interest" description="Disordered" evidence="1">
    <location>
        <begin position="413"/>
        <end position="513"/>
    </location>
</feature>
<feature type="region of interest" description="Disordered" evidence="1">
    <location>
        <begin position="163"/>
        <end position="189"/>
    </location>
</feature>
<gene>
    <name evidence="3" type="ORF">ALC57_05718</name>
</gene>
<dbReference type="STRING" id="471704.A0A151J9Z9"/>
<feature type="region of interest" description="Disordered" evidence="1">
    <location>
        <begin position="273"/>
        <end position="380"/>
    </location>
</feature>
<dbReference type="Proteomes" id="UP000078492">
    <property type="component" value="Unassembled WGS sequence"/>
</dbReference>
<evidence type="ECO:0000313" key="4">
    <source>
        <dbReference type="Proteomes" id="UP000078492"/>
    </source>
</evidence>
<reference evidence="3 4" key="1">
    <citation type="submission" date="2015-09" db="EMBL/GenBank/DDBJ databases">
        <title>Trachymyrmex cornetzi WGS genome.</title>
        <authorList>
            <person name="Nygaard S."/>
            <person name="Hu H."/>
            <person name="Boomsma J."/>
            <person name="Zhang G."/>
        </authorList>
    </citation>
    <scope>NUCLEOTIDE SEQUENCE [LARGE SCALE GENOMIC DNA]</scope>
    <source>
        <strain evidence="3">Tcor2-1</strain>
        <tissue evidence="3">Whole body</tissue>
    </source>
</reference>
<feature type="domain" description="Cyclic nucleotide-binding" evidence="2">
    <location>
        <begin position="127"/>
        <end position="142"/>
    </location>
</feature>
<sequence length="627" mass="67065">ALVMTDPQVHYIEYPLPPKVRCLKCAKCFGNKGVGKVKGGWHPSDLPYLSKYLKKYHPGDTISYRCSANEARAKGKTSTTPTSRSPSYAAVTASPSTRSTTSSTTARSKTVAKSAAPTTTTREARRFGEAAATRNSPRTATVNKPCVVSVEIVKLPIKSISKTGVQNATKPARAPSHTPQRTSPEAGGFTTIRGLNNIMDQWRKTPPAILPSLPPTTRGSPLGSPGEKLISFSPETSLLTTLTTCTVTTTTCGSTITSMGFTGGVGRQITPPSCLPQRNILPTIGKEKTSPSLAVTTPPIGGFRTSPLIQPRPTTQESGGDKRSGGKKARRPSHPSSKGTSKQWGGQWTISVERRARRQQKHDRSSSNFESPPTAGPSRSPRIVLLSALIAASTNQHKSLSVSRMNNNTYEDITSHHNILSVGAERRRRETSPEDNEEGDVGQRTGTQVSAEHPSAPTYVRGVMSRRGAAKSPTVPPRADREEGVRRHHGRRYSDAPVGQPSRDHPAPATVARQRRCKRVAARDALLVRAKDVATIADLEAFAASIAAFFGEDVSTTGAADRARDRSARSREAGARLGARGDEPPERERGRRCARVGIGRARSGGRSTRGLGARGQTPSSAVQGEPP</sequence>
<dbReference type="AlphaFoldDB" id="A0A151J9Z9"/>
<evidence type="ECO:0000256" key="1">
    <source>
        <dbReference type="SAM" id="MobiDB-lite"/>
    </source>
</evidence>
<accession>A0A151J9Z9</accession>
<dbReference type="InterPro" id="IPR000595">
    <property type="entry name" value="cNMP-bd_dom"/>
</dbReference>
<organism evidence="3 4">
    <name type="scientific">Trachymyrmex cornetzi</name>
    <dbReference type="NCBI Taxonomy" id="471704"/>
    <lineage>
        <taxon>Eukaryota</taxon>
        <taxon>Metazoa</taxon>
        <taxon>Ecdysozoa</taxon>
        <taxon>Arthropoda</taxon>
        <taxon>Hexapoda</taxon>
        <taxon>Insecta</taxon>
        <taxon>Pterygota</taxon>
        <taxon>Neoptera</taxon>
        <taxon>Endopterygota</taxon>
        <taxon>Hymenoptera</taxon>
        <taxon>Apocrita</taxon>
        <taxon>Aculeata</taxon>
        <taxon>Formicoidea</taxon>
        <taxon>Formicidae</taxon>
        <taxon>Myrmicinae</taxon>
        <taxon>Trachymyrmex</taxon>
    </lineage>
</organism>
<feature type="region of interest" description="Disordered" evidence="1">
    <location>
        <begin position="555"/>
        <end position="627"/>
    </location>
</feature>
<proteinExistence type="predicted"/>
<dbReference type="PROSITE" id="PS50042">
    <property type="entry name" value="CNMP_BINDING_3"/>
    <property type="match status" value="1"/>
</dbReference>
<feature type="compositionally biased region" description="Basic and acidic residues" evidence="1">
    <location>
        <begin position="561"/>
        <end position="591"/>
    </location>
</feature>
<feature type="compositionally biased region" description="Polar residues" evidence="1">
    <location>
        <begin position="616"/>
        <end position="627"/>
    </location>
</feature>
<keyword evidence="4" id="KW-1185">Reference proteome</keyword>
<feature type="compositionally biased region" description="Low complexity" evidence="1">
    <location>
        <begin position="595"/>
        <end position="615"/>
    </location>
</feature>
<protein>
    <recommendedName>
        <fullName evidence="2">Cyclic nucleotide-binding domain-containing protein</fullName>
    </recommendedName>
</protein>